<dbReference type="SUPFAM" id="SSF52374">
    <property type="entry name" value="Nucleotidylyl transferase"/>
    <property type="match status" value="1"/>
</dbReference>
<comment type="catalytic activity">
    <reaction evidence="7 8">
        <text>tRNA(Trp) + L-tryptophan + ATP = L-tryptophyl-tRNA(Trp) + AMP + diphosphate + H(+)</text>
        <dbReference type="Rhea" id="RHEA:24080"/>
        <dbReference type="Rhea" id="RHEA-COMP:9671"/>
        <dbReference type="Rhea" id="RHEA-COMP:9705"/>
        <dbReference type="ChEBI" id="CHEBI:15378"/>
        <dbReference type="ChEBI" id="CHEBI:30616"/>
        <dbReference type="ChEBI" id="CHEBI:33019"/>
        <dbReference type="ChEBI" id="CHEBI:57912"/>
        <dbReference type="ChEBI" id="CHEBI:78442"/>
        <dbReference type="ChEBI" id="CHEBI:78535"/>
        <dbReference type="ChEBI" id="CHEBI:456215"/>
        <dbReference type="EC" id="6.1.1.2"/>
    </reaction>
</comment>
<proteinExistence type="inferred from homology"/>
<dbReference type="Gene3D" id="1.10.240.10">
    <property type="entry name" value="Tyrosyl-Transfer RNA Synthetase"/>
    <property type="match status" value="1"/>
</dbReference>
<feature type="binding site" evidence="8">
    <location>
        <begin position="9"/>
        <end position="11"/>
    </location>
    <ligand>
        <name>ATP</name>
        <dbReference type="ChEBI" id="CHEBI:30616"/>
    </ligand>
</feature>
<evidence type="ECO:0000313" key="10">
    <source>
        <dbReference type="EMBL" id="HCT56720.1"/>
    </source>
</evidence>
<dbReference type="EC" id="6.1.1.2" evidence="8"/>
<evidence type="ECO:0000256" key="9">
    <source>
        <dbReference type="RuleBase" id="RU363036"/>
    </source>
</evidence>
<evidence type="ECO:0000256" key="1">
    <source>
        <dbReference type="ARBA" id="ARBA00005594"/>
    </source>
</evidence>
<feature type="binding site" evidence="8">
    <location>
        <begin position="17"/>
        <end position="18"/>
    </location>
    <ligand>
        <name>ATP</name>
        <dbReference type="ChEBI" id="CHEBI:30616"/>
    </ligand>
</feature>
<feature type="binding site" evidence="8">
    <location>
        <position position="133"/>
    </location>
    <ligand>
        <name>L-tryptophan</name>
        <dbReference type="ChEBI" id="CHEBI:57912"/>
    </ligand>
</feature>
<dbReference type="HAMAP" id="MF_00140_B">
    <property type="entry name" value="Trp_tRNA_synth_B"/>
    <property type="match status" value="1"/>
</dbReference>
<organism evidence="10 11">
    <name type="scientific">Gemmatimonas aurantiaca</name>
    <dbReference type="NCBI Taxonomy" id="173480"/>
    <lineage>
        <taxon>Bacteria</taxon>
        <taxon>Pseudomonadati</taxon>
        <taxon>Gemmatimonadota</taxon>
        <taxon>Gemmatimonadia</taxon>
        <taxon>Gemmatimonadales</taxon>
        <taxon>Gemmatimonadaceae</taxon>
        <taxon>Gemmatimonas</taxon>
    </lineage>
</organism>
<dbReference type="PROSITE" id="PS00178">
    <property type="entry name" value="AA_TRNA_LIGASE_I"/>
    <property type="match status" value="1"/>
</dbReference>
<feature type="binding site" evidence="8">
    <location>
        <begin position="192"/>
        <end position="196"/>
    </location>
    <ligand>
        <name>ATP</name>
        <dbReference type="ChEBI" id="CHEBI:30616"/>
    </ligand>
</feature>
<protein>
    <recommendedName>
        <fullName evidence="8">Tryptophan--tRNA ligase</fullName>
        <ecNumber evidence="8">6.1.1.2</ecNumber>
    </recommendedName>
    <alternativeName>
        <fullName evidence="8">Tryptophanyl-tRNA synthetase</fullName>
        <shortName evidence="8">TrpRS</shortName>
    </alternativeName>
</protein>
<dbReference type="Gene3D" id="3.40.50.620">
    <property type="entry name" value="HUPs"/>
    <property type="match status" value="1"/>
</dbReference>
<dbReference type="Pfam" id="PF00579">
    <property type="entry name" value="tRNA-synt_1b"/>
    <property type="match status" value="1"/>
</dbReference>
<reference evidence="10 11" key="1">
    <citation type="journal article" date="2018" name="Nat. Biotechnol.">
        <title>A standardized bacterial taxonomy based on genome phylogeny substantially revises the tree of life.</title>
        <authorList>
            <person name="Parks D.H."/>
            <person name="Chuvochina M."/>
            <person name="Waite D.W."/>
            <person name="Rinke C."/>
            <person name="Skarshewski A."/>
            <person name="Chaumeil P.A."/>
            <person name="Hugenholtz P."/>
        </authorList>
    </citation>
    <scope>NUCLEOTIDE SEQUENCE [LARGE SCALE GENOMIC DNA]</scope>
    <source>
        <strain evidence="10">UBA8844</strain>
    </source>
</reference>
<dbReference type="FunFam" id="1.10.240.10:FF:000005">
    <property type="entry name" value="Tryptophan--tRNA ligase"/>
    <property type="match status" value="1"/>
</dbReference>
<feature type="binding site" evidence="8">
    <location>
        <position position="184"/>
    </location>
    <ligand>
        <name>ATP</name>
        <dbReference type="ChEBI" id="CHEBI:30616"/>
    </ligand>
</feature>
<keyword evidence="2 8" id="KW-0436">Ligase</keyword>
<evidence type="ECO:0000256" key="7">
    <source>
        <dbReference type="ARBA" id="ARBA00049929"/>
    </source>
</evidence>
<dbReference type="InterPro" id="IPR002306">
    <property type="entry name" value="Trp-tRNA-ligase"/>
</dbReference>
<feature type="binding site" evidence="8">
    <location>
        <begin position="145"/>
        <end position="147"/>
    </location>
    <ligand>
        <name>ATP</name>
        <dbReference type="ChEBI" id="CHEBI:30616"/>
    </ligand>
</feature>
<dbReference type="InterPro" id="IPR024109">
    <property type="entry name" value="Trp-tRNA-ligase_bac-type"/>
</dbReference>
<dbReference type="InterPro" id="IPR050203">
    <property type="entry name" value="Trp-tRNA_synthetase"/>
</dbReference>
<name>A0A3D4V6I8_9BACT</name>
<comment type="caution">
    <text evidence="10">The sequence shown here is derived from an EMBL/GenBank/DDBJ whole genome shotgun (WGS) entry which is preliminary data.</text>
</comment>
<dbReference type="PANTHER" id="PTHR43766:SF1">
    <property type="entry name" value="TRYPTOPHAN--TRNA LIGASE, MITOCHONDRIAL"/>
    <property type="match status" value="1"/>
</dbReference>
<dbReference type="PANTHER" id="PTHR43766">
    <property type="entry name" value="TRYPTOPHAN--TRNA LIGASE, MITOCHONDRIAL"/>
    <property type="match status" value="1"/>
</dbReference>
<evidence type="ECO:0000256" key="6">
    <source>
        <dbReference type="ARBA" id="ARBA00023146"/>
    </source>
</evidence>
<dbReference type="PRINTS" id="PR01039">
    <property type="entry name" value="TRNASYNTHTRP"/>
</dbReference>
<gene>
    <name evidence="8 10" type="primary">trpS</name>
    <name evidence="10" type="ORF">DGD08_05845</name>
</gene>
<accession>A0A3D4V6I8</accession>
<comment type="function">
    <text evidence="8">Catalyzes the attachment of tryptophan to tRNA(Trp).</text>
</comment>
<dbReference type="Proteomes" id="UP000264071">
    <property type="component" value="Unassembled WGS sequence"/>
</dbReference>
<sequence>MARIFSGIQPSGELHIGNYLGAVKNWVRLQDTHPGAIYCVVDYHAITGTYDTAVLRARRWGMAKSLLAAGVDPSKAALFMQSDVPAHTELSWLFTTLTPLGDLERQTQFKDKSSKMESIPAGLLMYPVLQAADILLYRADSVPVGEDQVQHLELARDTARKWNAKFDQPYFPEPKPLLTPTRRIMGLDGQAKMSKSLGNTIALHETDEEIWAKIRPAVTDPQRVRKSDPGRPEVCNIFQLHKAFSSDETQTHVAQQCSTAGWGCMDCKKVLLEGMVLELTPIRRRSEELDAEPARVLDALADGAATARAIAGETMREVRGYMGLDVLAGPPAAVASA</sequence>
<dbReference type="InterPro" id="IPR014729">
    <property type="entry name" value="Rossmann-like_a/b/a_fold"/>
</dbReference>
<comment type="subcellular location">
    <subcellularLocation>
        <location evidence="8">Cytoplasm</location>
    </subcellularLocation>
</comment>
<dbReference type="GO" id="GO:0006436">
    <property type="term" value="P:tryptophanyl-tRNA aminoacylation"/>
    <property type="evidence" value="ECO:0007669"/>
    <property type="project" value="UniProtKB-UniRule"/>
</dbReference>
<evidence type="ECO:0000256" key="2">
    <source>
        <dbReference type="ARBA" id="ARBA00022598"/>
    </source>
</evidence>
<feature type="short sequence motif" description="'KMSKS' region" evidence="8">
    <location>
        <begin position="192"/>
        <end position="196"/>
    </location>
</feature>
<dbReference type="InterPro" id="IPR001412">
    <property type="entry name" value="aa-tRNA-synth_I_CS"/>
</dbReference>
<evidence type="ECO:0000256" key="5">
    <source>
        <dbReference type="ARBA" id="ARBA00022917"/>
    </source>
</evidence>
<feature type="short sequence motif" description="'HIGH' region" evidence="8">
    <location>
        <begin position="10"/>
        <end position="18"/>
    </location>
</feature>
<dbReference type="GO" id="GO:0005829">
    <property type="term" value="C:cytosol"/>
    <property type="evidence" value="ECO:0007669"/>
    <property type="project" value="TreeGrafter"/>
</dbReference>
<dbReference type="GO" id="GO:0005524">
    <property type="term" value="F:ATP binding"/>
    <property type="evidence" value="ECO:0007669"/>
    <property type="project" value="UniProtKB-UniRule"/>
</dbReference>
<dbReference type="AlphaFoldDB" id="A0A3D4V6I8"/>
<keyword evidence="3 8" id="KW-0547">Nucleotide-binding</keyword>
<keyword evidence="4 8" id="KW-0067">ATP-binding</keyword>
<dbReference type="OMA" id="PNHIRIE"/>
<evidence type="ECO:0000256" key="4">
    <source>
        <dbReference type="ARBA" id="ARBA00022840"/>
    </source>
</evidence>
<keyword evidence="6 8" id="KW-0030">Aminoacyl-tRNA synthetase</keyword>
<dbReference type="CDD" id="cd00806">
    <property type="entry name" value="TrpRS_core"/>
    <property type="match status" value="1"/>
</dbReference>
<keyword evidence="5 8" id="KW-0648">Protein biosynthesis</keyword>
<dbReference type="NCBIfam" id="TIGR00233">
    <property type="entry name" value="trpS"/>
    <property type="match status" value="1"/>
</dbReference>
<comment type="subunit">
    <text evidence="8">Homodimer.</text>
</comment>
<dbReference type="InterPro" id="IPR002305">
    <property type="entry name" value="aa-tRNA-synth_Ic"/>
</dbReference>
<dbReference type="GO" id="GO:0004830">
    <property type="term" value="F:tryptophan-tRNA ligase activity"/>
    <property type="evidence" value="ECO:0007669"/>
    <property type="project" value="UniProtKB-UniRule"/>
</dbReference>
<evidence type="ECO:0000313" key="11">
    <source>
        <dbReference type="Proteomes" id="UP000264071"/>
    </source>
</evidence>
<evidence type="ECO:0000256" key="8">
    <source>
        <dbReference type="HAMAP-Rule" id="MF_00140"/>
    </source>
</evidence>
<comment type="similarity">
    <text evidence="1 8 9">Belongs to the class-I aminoacyl-tRNA synthetase family.</text>
</comment>
<keyword evidence="8" id="KW-0963">Cytoplasm</keyword>
<dbReference type="EMBL" id="DPIY01000006">
    <property type="protein sequence ID" value="HCT56720.1"/>
    <property type="molecule type" value="Genomic_DNA"/>
</dbReference>
<evidence type="ECO:0000256" key="3">
    <source>
        <dbReference type="ARBA" id="ARBA00022741"/>
    </source>
</evidence>